<reference evidence="1" key="2">
    <citation type="submission" date="2019-09" db="EMBL/GenBank/DDBJ databases">
        <title>Taxonomic note: a critical rebuttal of the proposed division of the genus Arcobacter into six genera, emended descriptions of Arcobacter anaerophilus and the genus Arcobacter, and an assessment of genus-level boundaries for Epsilonproteobacteria using in silico genomic comparator tools.</title>
        <authorList>
            <person name="On S.L.W."/>
            <person name="Miller W.G."/>
            <person name="Biggs P."/>
            <person name="Cornelius A."/>
            <person name="Vandamme P."/>
        </authorList>
    </citation>
    <scope>NUCLEOTIDE SEQUENCE [LARGE SCALE GENOMIC DNA]</scope>
    <source>
        <strain evidence="1">LMG 26638</strain>
    </source>
</reference>
<proteinExistence type="predicted"/>
<dbReference type="KEGG" id="apai:APAC_0701"/>
<gene>
    <name evidence="1" type="ORF">APAC_0701</name>
</gene>
<dbReference type="Proteomes" id="UP000322726">
    <property type="component" value="Chromosome"/>
</dbReference>
<protein>
    <submittedName>
        <fullName evidence="1">Putative membrane protein</fullName>
    </submittedName>
</protein>
<evidence type="ECO:0000313" key="2">
    <source>
        <dbReference type="Proteomes" id="UP000322726"/>
    </source>
</evidence>
<name>A0A5C2H8Q6_9BACT</name>
<accession>A0A5C2H8Q6</accession>
<evidence type="ECO:0000313" key="1">
    <source>
        <dbReference type="EMBL" id="QEP33845.1"/>
    </source>
</evidence>
<keyword evidence="2" id="KW-1185">Reference proteome</keyword>
<reference evidence="1" key="1">
    <citation type="submission" date="2019-09" db="EMBL/GenBank/DDBJ databases">
        <title>Complete genome sequencing of four Arcobacter species reveals a diverse suite of mobile elements.</title>
        <authorList>
            <person name="Miller W.G."/>
            <person name="Yee E."/>
            <person name="Bono J.L."/>
        </authorList>
    </citation>
    <scope>NUCLEOTIDE SEQUENCE [LARGE SCALE GENOMIC DNA]</scope>
    <source>
        <strain evidence="1">LMG 26638</strain>
    </source>
</reference>
<dbReference type="RefSeq" id="WP_130232804.1">
    <property type="nucleotide sequence ID" value="NZ_BMEF01000004.1"/>
</dbReference>
<sequence length="132" mass="15523">MQILIFSLLIIALIIYLVYKIKTSFTKKELVTTSVVAVSIVVAILFFSVEKKNQLPNAFKQYYKEHKGLEVLKLSFNQTNVEVLSSSKNIYKFNYLIQKEGQEYFCEAKDVEVIKVEDEYIFKDFKEECRVR</sequence>
<dbReference type="OrthoDB" id="5348894at2"/>
<dbReference type="AlphaFoldDB" id="A0A5C2H8Q6"/>
<dbReference type="EMBL" id="CP035928">
    <property type="protein sequence ID" value="QEP33845.1"/>
    <property type="molecule type" value="Genomic_DNA"/>
</dbReference>
<organism evidence="1 2">
    <name type="scientific">Malaciobacter pacificus</name>
    <dbReference type="NCBI Taxonomy" id="1080223"/>
    <lineage>
        <taxon>Bacteria</taxon>
        <taxon>Pseudomonadati</taxon>
        <taxon>Campylobacterota</taxon>
        <taxon>Epsilonproteobacteria</taxon>
        <taxon>Campylobacterales</taxon>
        <taxon>Arcobacteraceae</taxon>
        <taxon>Malaciobacter</taxon>
    </lineage>
</organism>